<protein>
    <submittedName>
        <fullName evidence="1">Uncharacterized protein</fullName>
    </submittedName>
</protein>
<comment type="caution">
    <text evidence="1">The sequence shown here is derived from an EMBL/GenBank/DDBJ whole genome shotgun (WGS) entry which is preliminary data.</text>
</comment>
<dbReference type="AlphaFoldDB" id="A0A5B0PKE5"/>
<gene>
    <name evidence="1" type="ORF">PGT21_005139</name>
</gene>
<dbReference type="Proteomes" id="UP000324748">
    <property type="component" value="Unassembled WGS sequence"/>
</dbReference>
<proteinExistence type="predicted"/>
<evidence type="ECO:0000313" key="2">
    <source>
        <dbReference type="Proteomes" id="UP000324748"/>
    </source>
</evidence>
<sequence length="207" mass="24225">MIVEECEKIRIENPRKFEYDALDKVISTVEETEKNIALFNQSKLLELGRFVPEVSNSKLLELLIKEDGDPIDMEELIGKFHPVLVFLISECVRKNICSSLLDQLKKLFLKEGPAAYAIKHYKNQILNDGIKDYLFSIINFCFKNSIIDQTILQQFFENRDLLLEASDWLRTYLQKRLQLDLDFGNSMIYITQSWLSPFIPSFFNSKL</sequence>
<reference evidence="1 2" key="1">
    <citation type="submission" date="2019-05" db="EMBL/GenBank/DDBJ databases">
        <title>Emergence of the Ug99 lineage of the wheat stem rust pathogen through somatic hybridization.</title>
        <authorList>
            <person name="Li F."/>
            <person name="Upadhyaya N.M."/>
            <person name="Sperschneider J."/>
            <person name="Matny O."/>
            <person name="Nguyen-Phuc H."/>
            <person name="Mago R."/>
            <person name="Raley C."/>
            <person name="Miller M.E."/>
            <person name="Silverstein K.A.T."/>
            <person name="Henningsen E."/>
            <person name="Hirsch C.D."/>
            <person name="Visser B."/>
            <person name="Pretorius Z.A."/>
            <person name="Steffenson B.J."/>
            <person name="Schwessinger B."/>
            <person name="Dodds P.N."/>
            <person name="Figueroa M."/>
        </authorList>
    </citation>
    <scope>NUCLEOTIDE SEQUENCE [LARGE SCALE GENOMIC DNA]</scope>
    <source>
        <strain evidence="1">21-0</strain>
    </source>
</reference>
<accession>A0A5B0PKE5</accession>
<name>A0A5B0PKE5_PUCGR</name>
<keyword evidence="2" id="KW-1185">Reference proteome</keyword>
<dbReference type="EMBL" id="VSWC01000053">
    <property type="protein sequence ID" value="KAA1101040.1"/>
    <property type="molecule type" value="Genomic_DNA"/>
</dbReference>
<evidence type="ECO:0000313" key="1">
    <source>
        <dbReference type="EMBL" id="KAA1101040.1"/>
    </source>
</evidence>
<organism evidence="1 2">
    <name type="scientific">Puccinia graminis f. sp. tritici</name>
    <dbReference type="NCBI Taxonomy" id="56615"/>
    <lineage>
        <taxon>Eukaryota</taxon>
        <taxon>Fungi</taxon>
        <taxon>Dikarya</taxon>
        <taxon>Basidiomycota</taxon>
        <taxon>Pucciniomycotina</taxon>
        <taxon>Pucciniomycetes</taxon>
        <taxon>Pucciniales</taxon>
        <taxon>Pucciniaceae</taxon>
        <taxon>Puccinia</taxon>
    </lineage>
</organism>